<sequence length="318" mass="34517">MFLSKGIKFSSFFCVLGLLVACNQNVDTTNKEADKQASIQITDFANRTVEFAEVPKTIAALGSGDVDLMNAFGIKVAGKPTKVADNLVDSSLKDVPEIGTTHEINYEQVALIHPEVVLANVAFNQDDVTAIEGVGSKVVLTEANSIEDIKRQINLYGQMLQEESEAAEITEALTRKLEEIKNQVVKENKRVLLVYGAPGTYMAALPNSLSGDILTHAGGINIASDYPALEKFPQYAQINTERVVEANPDAVLLITHGNPGEIKKSFLKEMEQNSAWNSITAVKEGKVEVLPSELFGANPGTKVTEAVFYLVELLNSME</sequence>
<accession>A0A7Y0PLQ0</accession>
<dbReference type="Pfam" id="PF01497">
    <property type="entry name" value="Peripla_BP_2"/>
    <property type="match status" value="1"/>
</dbReference>
<comment type="caution">
    <text evidence="4">The sequence shown here is derived from an EMBL/GenBank/DDBJ whole genome shotgun (WGS) entry which is preliminary data.</text>
</comment>
<keyword evidence="5" id="KW-1185">Reference proteome</keyword>
<evidence type="ECO:0000313" key="5">
    <source>
        <dbReference type="Proteomes" id="UP000588491"/>
    </source>
</evidence>
<name>A0A7Y0PLQ0_9BACI</name>
<dbReference type="InterPro" id="IPR002491">
    <property type="entry name" value="ABC_transptr_periplasmic_BD"/>
</dbReference>
<dbReference type="Gene3D" id="3.40.50.1980">
    <property type="entry name" value="Nitrogenase molybdenum iron protein domain"/>
    <property type="match status" value="2"/>
</dbReference>
<dbReference type="Proteomes" id="UP000588491">
    <property type="component" value="Unassembled WGS sequence"/>
</dbReference>
<dbReference type="PANTHER" id="PTHR30535">
    <property type="entry name" value="VITAMIN B12-BINDING PROTEIN"/>
    <property type="match status" value="1"/>
</dbReference>
<reference evidence="4 5" key="1">
    <citation type="submission" date="2020-04" db="EMBL/GenBank/DDBJ databases">
        <title>Bacillus sp. UniB3 isolated from commercial digestive syrup.</title>
        <authorList>
            <person name="Thorat V."/>
            <person name="Kirdat K."/>
            <person name="Tiwarekar B."/>
            <person name="Yadav A."/>
        </authorList>
    </citation>
    <scope>NUCLEOTIDE SEQUENCE [LARGE SCALE GENOMIC DNA]</scope>
    <source>
        <strain evidence="4 5">UniB3</strain>
    </source>
</reference>
<feature type="domain" description="Fe/B12 periplasmic-binding" evidence="3">
    <location>
        <begin position="57"/>
        <end position="318"/>
    </location>
</feature>
<dbReference type="EMBL" id="JABBPK010000001">
    <property type="protein sequence ID" value="NMO76546.1"/>
    <property type="molecule type" value="Genomic_DNA"/>
</dbReference>
<keyword evidence="2" id="KW-0732">Signal</keyword>
<evidence type="ECO:0000313" key="4">
    <source>
        <dbReference type="EMBL" id="NMO76546.1"/>
    </source>
</evidence>
<dbReference type="InterPro" id="IPR050902">
    <property type="entry name" value="ABC_Transporter_SBP"/>
</dbReference>
<proteinExistence type="inferred from homology"/>
<dbReference type="GO" id="GO:0071281">
    <property type="term" value="P:cellular response to iron ion"/>
    <property type="evidence" value="ECO:0007669"/>
    <property type="project" value="TreeGrafter"/>
</dbReference>
<dbReference type="InterPro" id="IPR054828">
    <property type="entry name" value="Vit_B12_bind_prot"/>
</dbReference>
<comment type="similarity">
    <text evidence="1">Belongs to the bacterial solute-binding protein 8 family.</text>
</comment>
<dbReference type="PROSITE" id="PS50983">
    <property type="entry name" value="FE_B12_PBP"/>
    <property type="match status" value="1"/>
</dbReference>
<dbReference type="PANTHER" id="PTHR30535:SF34">
    <property type="entry name" value="MOLYBDATE-BINDING PROTEIN MOLA"/>
    <property type="match status" value="1"/>
</dbReference>
<organism evidence="4 5">
    <name type="scientific">Niallia alba</name>
    <dbReference type="NCBI Taxonomy" id="2729105"/>
    <lineage>
        <taxon>Bacteria</taxon>
        <taxon>Bacillati</taxon>
        <taxon>Bacillota</taxon>
        <taxon>Bacilli</taxon>
        <taxon>Bacillales</taxon>
        <taxon>Bacillaceae</taxon>
        <taxon>Niallia</taxon>
    </lineage>
</organism>
<evidence type="ECO:0000256" key="2">
    <source>
        <dbReference type="ARBA" id="ARBA00022729"/>
    </source>
</evidence>
<dbReference type="PROSITE" id="PS51257">
    <property type="entry name" value="PROKAR_LIPOPROTEIN"/>
    <property type="match status" value="1"/>
</dbReference>
<evidence type="ECO:0000259" key="3">
    <source>
        <dbReference type="PROSITE" id="PS50983"/>
    </source>
</evidence>
<dbReference type="NCBIfam" id="NF038402">
    <property type="entry name" value="TroA_like"/>
    <property type="match status" value="1"/>
</dbReference>
<dbReference type="RefSeq" id="WP_016204270.1">
    <property type="nucleotide sequence ID" value="NZ_JABBPK010000001.1"/>
</dbReference>
<evidence type="ECO:0000256" key="1">
    <source>
        <dbReference type="ARBA" id="ARBA00008814"/>
    </source>
</evidence>
<dbReference type="SUPFAM" id="SSF53807">
    <property type="entry name" value="Helical backbone' metal receptor"/>
    <property type="match status" value="1"/>
</dbReference>
<dbReference type="AlphaFoldDB" id="A0A7Y0PLQ0"/>
<gene>
    <name evidence="4" type="ORF">HHU08_06010</name>
</gene>
<protein>
    <submittedName>
        <fullName evidence="4">ABC transporter substrate-binding protein</fullName>
    </submittedName>
</protein>